<dbReference type="Proteomes" id="UP001549076">
    <property type="component" value="Unassembled WGS sequence"/>
</dbReference>
<evidence type="ECO:0000256" key="1">
    <source>
        <dbReference type="ARBA" id="ARBA00006484"/>
    </source>
</evidence>
<dbReference type="InterPro" id="IPR050259">
    <property type="entry name" value="SDR"/>
</dbReference>
<dbReference type="PANTHER" id="PTHR42879">
    <property type="entry name" value="3-OXOACYL-(ACYL-CARRIER-PROTEIN) REDUCTASE"/>
    <property type="match status" value="1"/>
</dbReference>
<dbReference type="EMBL" id="JBEPML010000025">
    <property type="protein sequence ID" value="MET3794532.1"/>
    <property type="molecule type" value="Genomic_DNA"/>
</dbReference>
<keyword evidence="3" id="KW-1185">Reference proteome</keyword>
<comment type="similarity">
    <text evidence="1">Belongs to the short-chain dehydrogenases/reductases (SDR) family.</text>
</comment>
<keyword evidence="2" id="KW-0560">Oxidoreductase</keyword>
<organism evidence="2 3">
    <name type="scientific">Aquamicrobium terrae</name>
    <dbReference type="NCBI Taxonomy" id="1324945"/>
    <lineage>
        <taxon>Bacteria</taxon>
        <taxon>Pseudomonadati</taxon>
        <taxon>Pseudomonadota</taxon>
        <taxon>Alphaproteobacteria</taxon>
        <taxon>Hyphomicrobiales</taxon>
        <taxon>Phyllobacteriaceae</taxon>
        <taxon>Aquamicrobium</taxon>
    </lineage>
</organism>
<protein>
    <submittedName>
        <fullName evidence="2">3-oxoacyl-[acyl-carrier protein] reductase</fullName>
        <ecNumber evidence="2">1.1.1.100</ecNumber>
    </submittedName>
</protein>
<dbReference type="InterPro" id="IPR002347">
    <property type="entry name" value="SDR_fam"/>
</dbReference>
<dbReference type="CDD" id="cd05344">
    <property type="entry name" value="BKR_like_SDR_like"/>
    <property type="match status" value="1"/>
</dbReference>
<proteinExistence type="inferred from homology"/>
<gene>
    <name evidence="2" type="ORF">ABID37_004772</name>
</gene>
<accession>A0ABV2N6T8</accession>
<dbReference type="PRINTS" id="PR00081">
    <property type="entry name" value="GDHRDH"/>
</dbReference>
<dbReference type="RefSeq" id="WP_354199377.1">
    <property type="nucleotide sequence ID" value="NZ_JBEPML010000025.1"/>
</dbReference>
<dbReference type="Pfam" id="PF13561">
    <property type="entry name" value="adh_short_C2"/>
    <property type="match status" value="1"/>
</dbReference>
<evidence type="ECO:0000313" key="2">
    <source>
        <dbReference type="EMBL" id="MET3794532.1"/>
    </source>
</evidence>
<dbReference type="InterPro" id="IPR036291">
    <property type="entry name" value="NAD(P)-bd_dom_sf"/>
</dbReference>
<dbReference type="Gene3D" id="3.40.50.720">
    <property type="entry name" value="NAD(P)-binding Rossmann-like Domain"/>
    <property type="match status" value="1"/>
</dbReference>
<sequence length="263" mass="27830">MDLGIKGKCAIVMASSKGLGLSSAKSLAREGARVVICSRDQEELDKAAETIRTETGGDVFAIACDVTKADDLDLLVKAAKAKFGEVEIVVLNAGGPPPVAFDAITDDNWRNAFELTYLSAIRLIRATLPAMRAAKWGRIILLASSSVKQPVANLHLSNGIRPGLVGFMKSMADEVSADGVTVNSILPGVILTDRITNNAKLAAKNQNITLEQRLDNITATIPARRFGRPDEVADAVAFLASQKASYITGATLQVDGGLIRSNV</sequence>
<comment type="caution">
    <text evidence="2">The sequence shown here is derived from an EMBL/GenBank/DDBJ whole genome shotgun (WGS) entry which is preliminary data.</text>
</comment>
<evidence type="ECO:0000313" key="3">
    <source>
        <dbReference type="Proteomes" id="UP001549076"/>
    </source>
</evidence>
<reference evidence="2 3" key="1">
    <citation type="submission" date="2024-06" db="EMBL/GenBank/DDBJ databases">
        <title>Genomic Encyclopedia of Type Strains, Phase IV (KMG-IV): sequencing the most valuable type-strain genomes for metagenomic binning, comparative biology and taxonomic classification.</title>
        <authorList>
            <person name="Goeker M."/>
        </authorList>
    </citation>
    <scope>NUCLEOTIDE SEQUENCE [LARGE SCALE GENOMIC DNA]</scope>
    <source>
        <strain evidence="2 3">DSM 27865</strain>
    </source>
</reference>
<dbReference type="EC" id="1.1.1.100" evidence="2"/>
<dbReference type="SUPFAM" id="SSF51735">
    <property type="entry name" value="NAD(P)-binding Rossmann-fold domains"/>
    <property type="match status" value="1"/>
</dbReference>
<dbReference type="GO" id="GO:0004316">
    <property type="term" value="F:3-oxoacyl-[acyl-carrier-protein] reductase (NADPH) activity"/>
    <property type="evidence" value="ECO:0007669"/>
    <property type="project" value="UniProtKB-EC"/>
</dbReference>
<name>A0ABV2N6T8_9HYPH</name>
<dbReference type="PANTHER" id="PTHR42879:SF6">
    <property type="entry name" value="NADPH-DEPENDENT REDUCTASE BACG"/>
    <property type="match status" value="1"/>
</dbReference>